<keyword evidence="1" id="KW-1133">Transmembrane helix</keyword>
<feature type="transmembrane region" description="Helical" evidence="1">
    <location>
        <begin position="328"/>
        <end position="353"/>
    </location>
</feature>
<dbReference type="InterPro" id="IPR052895">
    <property type="entry name" value="HetReg/Transcr_Mod"/>
</dbReference>
<feature type="domain" description="Heterokaryon incompatibility" evidence="2">
    <location>
        <begin position="55"/>
        <end position="242"/>
    </location>
</feature>
<feature type="transmembrane region" description="Helical" evidence="1">
    <location>
        <begin position="360"/>
        <end position="386"/>
    </location>
</feature>
<evidence type="ECO:0000313" key="3">
    <source>
        <dbReference type="EMBL" id="CAI6328428.1"/>
    </source>
</evidence>
<name>A0A9W4UA37_9PLEO</name>
<dbReference type="EMBL" id="CAOQHR010000002">
    <property type="protein sequence ID" value="CAI6328428.1"/>
    <property type="molecule type" value="Genomic_DNA"/>
</dbReference>
<dbReference type="AlphaFoldDB" id="A0A9W4UA37"/>
<keyword evidence="4" id="KW-1185">Reference proteome</keyword>
<comment type="caution">
    <text evidence="3">The sequence shown here is derived from an EMBL/GenBank/DDBJ whole genome shotgun (WGS) entry which is preliminary data.</text>
</comment>
<dbReference type="Proteomes" id="UP001152607">
    <property type="component" value="Unassembled WGS sequence"/>
</dbReference>
<evidence type="ECO:0000313" key="4">
    <source>
        <dbReference type="Proteomes" id="UP001152607"/>
    </source>
</evidence>
<keyword evidence="1" id="KW-0472">Membrane</keyword>
<organism evidence="3 4">
    <name type="scientific">Periconia digitata</name>
    <dbReference type="NCBI Taxonomy" id="1303443"/>
    <lineage>
        <taxon>Eukaryota</taxon>
        <taxon>Fungi</taxon>
        <taxon>Dikarya</taxon>
        <taxon>Ascomycota</taxon>
        <taxon>Pezizomycotina</taxon>
        <taxon>Dothideomycetes</taxon>
        <taxon>Pleosporomycetidae</taxon>
        <taxon>Pleosporales</taxon>
        <taxon>Massarineae</taxon>
        <taxon>Periconiaceae</taxon>
        <taxon>Periconia</taxon>
    </lineage>
</organism>
<sequence length="682" mass="77840">MNDSIDQFYKDLPISPKSRCIRLLHIHAPDPSKGDDGGPIYSDVTIADLSLNPSFDALSYVWGTSAPVPDVVSCNGIAFHVTSNCYSAMQHLRKMLGSFTIWVDAISLNQKDNLEKAHQIGLMGDIYSGARTTYIWLGKGSASTERAMDLLSKTGFLEFFFENGGDLEQPVRARPRVYASYANQLMARWGLKTSMIPLDTKRKLNTISKRLQAFRENPLCTIEDLEQVFDCMWVKRIWTFQEIVFSANPVVVCGYRRLSWTRLQFSTLFLASIESTNSDYRLHLRRWLNVGYVRTLYHSEVQRDTRYSPPYFQEYWSFCSELTVLSTYLASLRVLVLLLAGYMILAPGLFAVVDTAEMDWMALGFMIIAVLPAMSILLTVASMGVFDIFRGIAPGPDMSRDDLNYPHPPDTKRKIHAQVLEAICTRSATDPRDMSYGIQSILDRPNTNNKTPSVDYTLSKAEVFKQLSIYLLSQQSSIQLLTLAAQRRCEHASSWIPDFSHNLTADCRDVEYPEEWREHDYLYRRPYDVTSHSPHYQRLHPQDDSILIVKGYLFAEVISVAGDGAFALQIASERKTCPGFAHVFTCPGDKLALISGLSFPVLVKVRGENLVEILGIAWVKTKYRRSKRSHSTYYARMSDKEWEAYCGRKRREWIRAHRRPGLSEDDVHIPSRQVYLDDLFIC</sequence>
<dbReference type="PANTHER" id="PTHR24148:SF64">
    <property type="entry name" value="HETEROKARYON INCOMPATIBILITY DOMAIN-CONTAINING PROTEIN"/>
    <property type="match status" value="1"/>
</dbReference>
<gene>
    <name evidence="3" type="ORF">PDIGIT_LOCUS3979</name>
</gene>
<dbReference type="Pfam" id="PF06985">
    <property type="entry name" value="HET"/>
    <property type="match status" value="1"/>
</dbReference>
<dbReference type="InterPro" id="IPR010730">
    <property type="entry name" value="HET"/>
</dbReference>
<accession>A0A9W4UA37</accession>
<dbReference type="PANTHER" id="PTHR24148">
    <property type="entry name" value="ANKYRIN REPEAT DOMAIN-CONTAINING PROTEIN 39 HOMOLOG-RELATED"/>
    <property type="match status" value="1"/>
</dbReference>
<evidence type="ECO:0000259" key="2">
    <source>
        <dbReference type="Pfam" id="PF06985"/>
    </source>
</evidence>
<keyword evidence="1" id="KW-0812">Transmembrane</keyword>
<proteinExistence type="predicted"/>
<evidence type="ECO:0000256" key="1">
    <source>
        <dbReference type="SAM" id="Phobius"/>
    </source>
</evidence>
<dbReference type="OrthoDB" id="3742224at2759"/>
<reference evidence="3" key="1">
    <citation type="submission" date="2023-01" db="EMBL/GenBank/DDBJ databases">
        <authorList>
            <person name="Van Ghelder C."/>
            <person name="Rancurel C."/>
        </authorList>
    </citation>
    <scope>NUCLEOTIDE SEQUENCE</scope>
    <source>
        <strain evidence="3">CNCM I-4278</strain>
    </source>
</reference>
<protein>
    <recommendedName>
        <fullName evidence="2">Heterokaryon incompatibility domain-containing protein</fullName>
    </recommendedName>
</protein>